<name>A0A3A1YDW1_9GAMM</name>
<evidence type="ECO:0000256" key="1">
    <source>
        <dbReference type="ARBA" id="ARBA00022723"/>
    </source>
</evidence>
<sequence>MGLFKFTYRFYYLYRCIMETDKQLKLLHISDHHLLGNKQDKFAGIVPEDYFIQILQDAQKASREHEFAGIICSGDIVHDLEHNEAQLAQAYQIFTQHVQAYFPETPLYLCPGNHDHLELFKQLTFSQPFALVADKQVLPVVLNNYWHLLLVDSKKPERVGGSITSEQTQFIQNYLSQHPQVNVALVMHHNPLLANCAWLDSHRFRGIEEFWHAVAPWKNLRAIFHGHIHQDFMATYEQVQVLSVPATSVQFKPQEQVFTLDPIAPGYRIITLEPTGFTHQLKRLEQSLSYTKIKGY</sequence>
<reference evidence="6 7" key="1">
    <citation type="submission" date="2017-08" db="EMBL/GenBank/DDBJ databases">
        <title>Reclassification of Bisgaard taxon 37 and 44.</title>
        <authorList>
            <person name="Christensen H."/>
        </authorList>
    </citation>
    <scope>NUCLEOTIDE SEQUENCE [LARGE SCALE GENOMIC DNA]</scope>
    <source>
        <strain evidence="6 7">EEAB3T1</strain>
    </source>
</reference>
<dbReference type="OrthoDB" id="9784378at2"/>
<evidence type="ECO:0000313" key="7">
    <source>
        <dbReference type="Proteomes" id="UP000265964"/>
    </source>
</evidence>
<comment type="similarity">
    <text evidence="4">Belongs to the cyclic nucleotide phosphodiesterase class-III family.</text>
</comment>
<accession>A0A3A1YDW1</accession>
<dbReference type="GO" id="GO:0046872">
    <property type="term" value="F:metal ion binding"/>
    <property type="evidence" value="ECO:0007669"/>
    <property type="project" value="UniProtKB-KW"/>
</dbReference>
<keyword evidence="3" id="KW-0408">Iron</keyword>
<feature type="domain" description="Calcineurin-like phosphoesterase" evidence="5">
    <location>
        <begin position="24"/>
        <end position="230"/>
    </location>
</feature>
<keyword evidence="7" id="KW-1185">Reference proteome</keyword>
<evidence type="ECO:0000313" key="6">
    <source>
        <dbReference type="EMBL" id="RIY35731.1"/>
    </source>
</evidence>
<dbReference type="Gene3D" id="3.60.21.10">
    <property type="match status" value="1"/>
</dbReference>
<comment type="caution">
    <text evidence="6">The sequence shown here is derived from an EMBL/GenBank/DDBJ whole genome shotgun (WGS) entry which is preliminary data.</text>
</comment>
<protein>
    <recommendedName>
        <fullName evidence="5">Calcineurin-like phosphoesterase domain-containing protein</fullName>
    </recommendedName>
</protein>
<dbReference type="SUPFAM" id="SSF56300">
    <property type="entry name" value="Metallo-dependent phosphatases"/>
    <property type="match status" value="1"/>
</dbReference>
<keyword evidence="1" id="KW-0479">Metal-binding</keyword>
<dbReference type="InterPro" id="IPR004843">
    <property type="entry name" value="Calcineurin-like_PHP"/>
</dbReference>
<proteinExistence type="inferred from homology"/>
<evidence type="ECO:0000256" key="4">
    <source>
        <dbReference type="ARBA" id="ARBA00025742"/>
    </source>
</evidence>
<dbReference type="Proteomes" id="UP000265964">
    <property type="component" value="Unassembled WGS sequence"/>
</dbReference>
<dbReference type="AlphaFoldDB" id="A0A3A1YDW1"/>
<evidence type="ECO:0000256" key="2">
    <source>
        <dbReference type="ARBA" id="ARBA00022801"/>
    </source>
</evidence>
<evidence type="ECO:0000259" key="5">
    <source>
        <dbReference type="Pfam" id="PF00149"/>
    </source>
</evidence>
<dbReference type="PANTHER" id="PTHR42988:SF2">
    <property type="entry name" value="CYCLIC NUCLEOTIDE PHOSPHODIESTERASE CBUA0032-RELATED"/>
    <property type="match status" value="1"/>
</dbReference>
<dbReference type="PANTHER" id="PTHR42988">
    <property type="entry name" value="PHOSPHOHYDROLASE"/>
    <property type="match status" value="1"/>
</dbReference>
<dbReference type="Pfam" id="PF00149">
    <property type="entry name" value="Metallophos"/>
    <property type="match status" value="1"/>
</dbReference>
<keyword evidence="2" id="KW-0378">Hydrolase</keyword>
<dbReference type="GO" id="GO:0016787">
    <property type="term" value="F:hydrolase activity"/>
    <property type="evidence" value="ECO:0007669"/>
    <property type="project" value="UniProtKB-KW"/>
</dbReference>
<organism evidence="6 7">
    <name type="scientific">Psittacicella gerlachiana</name>
    <dbReference type="NCBI Taxonomy" id="2028574"/>
    <lineage>
        <taxon>Bacteria</taxon>
        <taxon>Pseudomonadati</taxon>
        <taxon>Pseudomonadota</taxon>
        <taxon>Gammaproteobacteria</taxon>
        <taxon>Pasteurellales</taxon>
        <taxon>Psittacicellaceae</taxon>
        <taxon>Psittacicella</taxon>
    </lineage>
</organism>
<dbReference type="InterPro" id="IPR050884">
    <property type="entry name" value="CNP_phosphodiesterase-III"/>
</dbReference>
<dbReference type="EMBL" id="NRJF01000080">
    <property type="protein sequence ID" value="RIY35731.1"/>
    <property type="molecule type" value="Genomic_DNA"/>
</dbReference>
<evidence type="ECO:0000256" key="3">
    <source>
        <dbReference type="ARBA" id="ARBA00023004"/>
    </source>
</evidence>
<gene>
    <name evidence="6" type="ORF">CKF59_03315</name>
</gene>
<dbReference type="InterPro" id="IPR029052">
    <property type="entry name" value="Metallo-depent_PP-like"/>
</dbReference>